<evidence type="ECO:0000313" key="1">
    <source>
        <dbReference type="EMBL" id="MET3692165.1"/>
    </source>
</evidence>
<gene>
    <name evidence="1" type="ORF">ABID43_001696</name>
</gene>
<evidence type="ECO:0000313" key="2">
    <source>
        <dbReference type="Proteomes" id="UP001549145"/>
    </source>
</evidence>
<reference evidence="1 2" key="1">
    <citation type="submission" date="2024-06" db="EMBL/GenBank/DDBJ databases">
        <title>Genomic Encyclopedia of Type Strains, Phase IV (KMG-IV): sequencing the most valuable type-strain genomes for metagenomic binning, comparative biology and taxonomic classification.</title>
        <authorList>
            <person name="Goeker M."/>
        </authorList>
    </citation>
    <scope>NUCLEOTIDE SEQUENCE [LARGE SCALE GENOMIC DNA]</scope>
    <source>
        <strain evidence="1 2">DSM 21331</strain>
    </source>
</reference>
<accession>A0ABV2L5M8</accession>
<protein>
    <submittedName>
        <fullName evidence="1">Uncharacterized protein</fullName>
    </submittedName>
</protein>
<comment type="caution">
    <text evidence="1">The sequence shown here is derived from an EMBL/GenBank/DDBJ whole genome shotgun (WGS) entry which is preliminary data.</text>
</comment>
<dbReference type="RefSeq" id="WP_238282091.1">
    <property type="nucleotide sequence ID" value="NZ_BPQL01000152.1"/>
</dbReference>
<sequence length="104" mass="11155">MTELLILPVDLSSNGIRRLEAQLERDIRAGGNLGSRQGQIACLSESILRSVEGLHEALSLLAAELPAGDPMVARLRDATENMTRLALAVMDYATLYDPHGRGGA</sequence>
<keyword evidence="2" id="KW-1185">Reference proteome</keyword>
<proteinExistence type="predicted"/>
<name>A0ABV2L5M8_9HYPH</name>
<dbReference type="EMBL" id="JBEPMM010000003">
    <property type="protein sequence ID" value="MET3692165.1"/>
    <property type="molecule type" value="Genomic_DNA"/>
</dbReference>
<dbReference type="Proteomes" id="UP001549145">
    <property type="component" value="Unassembled WGS sequence"/>
</dbReference>
<organism evidence="1 2">
    <name type="scientific">Methylobacterium goesingense</name>
    <dbReference type="NCBI Taxonomy" id="243690"/>
    <lineage>
        <taxon>Bacteria</taxon>
        <taxon>Pseudomonadati</taxon>
        <taxon>Pseudomonadota</taxon>
        <taxon>Alphaproteobacteria</taxon>
        <taxon>Hyphomicrobiales</taxon>
        <taxon>Methylobacteriaceae</taxon>
        <taxon>Methylobacterium</taxon>
    </lineage>
</organism>